<evidence type="ECO:0000313" key="2">
    <source>
        <dbReference type="Proteomes" id="UP001057402"/>
    </source>
</evidence>
<gene>
    <name evidence="1" type="ORF">MLD38_023048</name>
</gene>
<dbReference type="Proteomes" id="UP001057402">
    <property type="component" value="Chromosome 6"/>
</dbReference>
<dbReference type="EMBL" id="CM042885">
    <property type="protein sequence ID" value="KAI4367293.1"/>
    <property type="molecule type" value="Genomic_DNA"/>
</dbReference>
<organism evidence="1 2">
    <name type="scientific">Melastoma candidum</name>
    <dbReference type="NCBI Taxonomy" id="119954"/>
    <lineage>
        <taxon>Eukaryota</taxon>
        <taxon>Viridiplantae</taxon>
        <taxon>Streptophyta</taxon>
        <taxon>Embryophyta</taxon>
        <taxon>Tracheophyta</taxon>
        <taxon>Spermatophyta</taxon>
        <taxon>Magnoliopsida</taxon>
        <taxon>eudicotyledons</taxon>
        <taxon>Gunneridae</taxon>
        <taxon>Pentapetalae</taxon>
        <taxon>rosids</taxon>
        <taxon>malvids</taxon>
        <taxon>Myrtales</taxon>
        <taxon>Melastomataceae</taxon>
        <taxon>Melastomatoideae</taxon>
        <taxon>Melastomateae</taxon>
        <taxon>Melastoma</taxon>
    </lineage>
</organism>
<evidence type="ECO:0000313" key="1">
    <source>
        <dbReference type="EMBL" id="KAI4367293.1"/>
    </source>
</evidence>
<keyword evidence="2" id="KW-1185">Reference proteome</keyword>
<proteinExistence type="predicted"/>
<name>A0ACB9QMF7_9MYRT</name>
<comment type="caution">
    <text evidence="1">The sequence shown here is derived from an EMBL/GenBank/DDBJ whole genome shotgun (WGS) entry which is preliminary data.</text>
</comment>
<reference evidence="2" key="1">
    <citation type="journal article" date="2023" name="Front. Plant Sci.">
        <title>Chromosomal-level genome assembly of Melastoma candidum provides insights into trichome evolution.</title>
        <authorList>
            <person name="Zhong Y."/>
            <person name="Wu W."/>
            <person name="Sun C."/>
            <person name="Zou P."/>
            <person name="Liu Y."/>
            <person name="Dai S."/>
            <person name="Zhou R."/>
        </authorList>
    </citation>
    <scope>NUCLEOTIDE SEQUENCE [LARGE SCALE GENOMIC DNA]</scope>
</reference>
<accession>A0ACB9QMF7</accession>
<sequence>MSIARAIKPVATLSLSALESLLTRCPTVSQLNQVLSHATTTGLLNNPFAASKVLTFAANTSWVGVDYSLRVLNQAKNRNGFMWNVVMRAFVGMDRPKDAILLYKRMCLDENEDVRPDKFTYPILIHGCGLQRLEFEGREIHCGTLKWGFRSDVYVGNTMINMYSVCGNMVDATKVFDECPNRDSVSWNTLLSGYIQAENIEAAKLVFDGMPIRNLIASNSMIVLLGKKGLVVEARELFDRMGEKCMVSWSALVACYENNAMYEEALVTFKEMHSSGVMIDEVVMLTILSCSADFGVVHSGMLIHGLATKIGIASFVNLQNALIHMYSKCDGIKDAESLFNASYPDLDMISWNSMISGHMRNGNYLKKSVPSNRSQPRGDELYENSFVSSACFVKQLEKQRRADQELKKRVLKLEFCLQEARTQITRKLQRGRIQPVV</sequence>
<protein>
    <submittedName>
        <fullName evidence="1">Uncharacterized protein</fullName>
    </submittedName>
</protein>